<evidence type="ECO:0000256" key="7">
    <source>
        <dbReference type="SAM" id="Phobius"/>
    </source>
</evidence>
<dbReference type="Gene3D" id="1.50.10.10">
    <property type="match status" value="1"/>
</dbReference>
<evidence type="ECO:0000256" key="2">
    <source>
        <dbReference type="ARBA" id="ARBA00004922"/>
    </source>
</evidence>
<keyword evidence="6" id="KW-0326">Glycosidase</keyword>
<dbReference type="PANTHER" id="PTHR11742">
    <property type="entry name" value="MANNOSYL-OLIGOSACCHARIDE ALPHA-1,2-MANNOSIDASE-RELATED"/>
    <property type="match status" value="1"/>
</dbReference>
<dbReference type="EMBL" id="JAVRRG010000150">
    <property type="protein sequence ID" value="KAK5080424.1"/>
    <property type="molecule type" value="Genomic_DNA"/>
</dbReference>
<dbReference type="SUPFAM" id="SSF48225">
    <property type="entry name" value="Seven-hairpin glycosidases"/>
    <property type="match status" value="1"/>
</dbReference>
<comment type="caution">
    <text evidence="8">The sequence shown here is derived from an EMBL/GenBank/DDBJ whole genome shotgun (WGS) entry which is preliminary data.</text>
</comment>
<proteinExistence type="inferred from homology"/>
<evidence type="ECO:0000313" key="8">
    <source>
        <dbReference type="EMBL" id="KAK5080424.1"/>
    </source>
</evidence>
<dbReference type="InterPro" id="IPR012341">
    <property type="entry name" value="6hp_glycosidase-like_sf"/>
</dbReference>
<organism evidence="8 9">
    <name type="scientific">Lithohypha guttulata</name>
    <dbReference type="NCBI Taxonomy" id="1690604"/>
    <lineage>
        <taxon>Eukaryota</taxon>
        <taxon>Fungi</taxon>
        <taxon>Dikarya</taxon>
        <taxon>Ascomycota</taxon>
        <taxon>Pezizomycotina</taxon>
        <taxon>Eurotiomycetes</taxon>
        <taxon>Chaetothyriomycetidae</taxon>
        <taxon>Chaetothyriales</taxon>
        <taxon>Trichomeriaceae</taxon>
        <taxon>Lithohypha</taxon>
    </lineage>
</organism>
<keyword evidence="4 6" id="KW-0378">Hydrolase</keyword>
<comment type="similarity">
    <text evidence="3 6">Belongs to the glycosyl hydrolase 47 family.</text>
</comment>
<evidence type="ECO:0000256" key="4">
    <source>
        <dbReference type="ARBA" id="ARBA00022801"/>
    </source>
</evidence>
<dbReference type="Pfam" id="PF01532">
    <property type="entry name" value="Glyco_hydro_47"/>
    <property type="match status" value="1"/>
</dbReference>
<gene>
    <name evidence="8" type="ORF">LTR24_008518</name>
</gene>
<accession>A0ABR0K0E8</accession>
<sequence>MLLIRRLWLLPSIVIFLTLYYLYRYTFPSVQPIDRDARLEIRPERYPVRSYAQLPTGTAQQLPKLQHDFTPETKEQMAERVKRQAAIKEAFLHSWKGYKDFAWKQDEIAPLSAAYRNPFGGWGASLVDTMDTLWMMGLKEEFAECVEAIKDIDFTTNTEDVVNVFETTIRYLGGLLSAYDVSDGQYPALLSKTIELANILYITFDTPNRLPVTRWHWRQSVAGMPLHPSKTTLLAEIGSMSVEFTRLAQLTGDAKWFDAVDRITDLLYKGQDETKVPGLWPTLVDAEKGQFPYNHFTLGGMADSTAEYLPKQYMLLGGLDDRYKVMYHKLITAAQKYLFYRPLVPGNRNILLSGNAGLDEQGEVTTELQGQHLTCFASGMVGIASKIFNRPGEMRVAKQLMDGCVWAYNSTPTGLMPETFHVASCHVGTDVPSGDACDWTELKWLEAVARQHGTHAGIPGKSLAESGKALIDQYALLPAYTMWGDNRYILRPEAIESVFIMYRLTGERSHLDTAWTMWDSISKACRTPIAYGGVSDVRVRPPAQSDRMESFWLAETLKYFYLVYAEPTEWSLDHWVLNTEAHFLQRPRAGEILSRLPVRRVPRR</sequence>
<dbReference type="Proteomes" id="UP001345013">
    <property type="component" value="Unassembled WGS sequence"/>
</dbReference>
<comment type="cofactor">
    <cofactor evidence="1">
        <name>Ca(2+)</name>
        <dbReference type="ChEBI" id="CHEBI:29108"/>
    </cofactor>
</comment>
<dbReference type="PRINTS" id="PR00747">
    <property type="entry name" value="GLYHDRLASE47"/>
</dbReference>
<evidence type="ECO:0000256" key="1">
    <source>
        <dbReference type="ARBA" id="ARBA00001913"/>
    </source>
</evidence>
<evidence type="ECO:0000256" key="5">
    <source>
        <dbReference type="ARBA" id="ARBA00023157"/>
    </source>
</evidence>
<name>A0ABR0K0E8_9EURO</name>
<keyword evidence="7" id="KW-0472">Membrane</keyword>
<evidence type="ECO:0000256" key="6">
    <source>
        <dbReference type="RuleBase" id="RU361193"/>
    </source>
</evidence>
<dbReference type="EC" id="3.2.1.-" evidence="6"/>
<protein>
    <recommendedName>
        <fullName evidence="6">alpha-1,2-Mannosidase</fullName>
        <ecNumber evidence="6">3.2.1.-</ecNumber>
    </recommendedName>
</protein>
<evidence type="ECO:0000256" key="3">
    <source>
        <dbReference type="ARBA" id="ARBA00007658"/>
    </source>
</evidence>
<dbReference type="InterPro" id="IPR050749">
    <property type="entry name" value="Glycosyl_Hydrolase_47"/>
</dbReference>
<keyword evidence="7" id="KW-1133">Transmembrane helix</keyword>
<dbReference type="PANTHER" id="PTHR11742:SF103">
    <property type="entry name" value="ENDOPLASMIC RETICULUM MANNOSIDASE MNL2-RELATED"/>
    <property type="match status" value="1"/>
</dbReference>
<reference evidence="8 9" key="1">
    <citation type="submission" date="2023-08" db="EMBL/GenBank/DDBJ databases">
        <title>Black Yeasts Isolated from many extreme environments.</title>
        <authorList>
            <person name="Coleine C."/>
            <person name="Stajich J.E."/>
            <person name="Selbmann L."/>
        </authorList>
    </citation>
    <scope>NUCLEOTIDE SEQUENCE [LARGE SCALE GENOMIC DNA]</scope>
    <source>
        <strain evidence="8 9">CCFEE 5885</strain>
    </source>
</reference>
<evidence type="ECO:0000313" key="9">
    <source>
        <dbReference type="Proteomes" id="UP001345013"/>
    </source>
</evidence>
<dbReference type="InterPro" id="IPR001382">
    <property type="entry name" value="Glyco_hydro_47"/>
</dbReference>
<keyword evidence="7" id="KW-0812">Transmembrane</keyword>
<dbReference type="InterPro" id="IPR036026">
    <property type="entry name" value="Seven-hairpin_glycosidases"/>
</dbReference>
<comment type="pathway">
    <text evidence="2">Protein modification; protein glycosylation.</text>
</comment>
<keyword evidence="9" id="KW-1185">Reference proteome</keyword>
<keyword evidence="5" id="KW-1015">Disulfide bond</keyword>
<feature type="transmembrane region" description="Helical" evidence="7">
    <location>
        <begin position="7"/>
        <end position="23"/>
    </location>
</feature>